<dbReference type="PROSITE" id="PS50109">
    <property type="entry name" value="HIS_KIN"/>
    <property type="match status" value="1"/>
</dbReference>
<dbReference type="Pfam" id="PF00512">
    <property type="entry name" value="HisKA"/>
    <property type="match status" value="1"/>
</dbReference>
<organism evidence="15 16">
    <name type="scientific">Mesobacillus campisalis</name>
    <dbReference type="NCBI Taxonomy" id="1408103"/>
    <lineage>
        <taxon>Bacteria</taxon>
        <taxon>Bacillati</taxon>
        <taxon>Bacillota</taxon>
        <taxon>Bacilli</taxon>
        <taxon>Bacillales</taxon>
        <taxon>Bacillaceae</taxon>
        <taxon>Mesobacillus</taxon>
    </lineage>
</organism>
<evidence type="ECO:0000256" key="7">
    <source>
        <dbReference type="ARBA" id="ARBA00022741"/>
    </source>
</evidence>
<dbReference type="CDD" id="cd00082">
    <property type="entry name" value="HisKA"/>
    <property type="match status" value="1"/>
</dbReference>
<feature type="domain" description="HAMP" evidence="14">
    <location>
        <begin position="182"/>
        <end position="234"/>
    </location>
</feature>
<evidence type="ECO:0000256" key="11">
    <source>
        <dbReference type="ARBA" id="ARBA00023136"/>
    </source>
</evidence>
<comment type="subcellular location">
    <subcellularLocation>
        <location evidence="2">Cell membrane</location>
        <topology evidence="2">Multi-pass membrane protein</topology>
    </subcellularLocation>
</comment>
<dbReference type="GO" id="GO:0005524">
    <property type="term" value="F:ATP binding"/>
    <property type="evidence" value="ECO:0007669"/>
    <property type="project" value="UniProtKB-KW"/>
</dbReference>
<keyword evidence="12" id="KW-1133">Transmembrane helix</keyword>
<dbReference type="SMART" id="SM00387">
    <property type="entry name" value="HATPase_c"/>
    <property type="match status" value="1"/>
</dbReference>
<dbReference type="OrthoDB" id="9813151at2"/>
<dbReference type="FunFam" id="3.30.565.10:FF:000006">
    <property type="entry name" value="Sensor histidine kinase WalK"/>
    <property type="match status" value="1"/>
</dbReference>
<keyword evidence="16" id="KW-1185">Reference proteome</keyword>
<dbReference type="InterPro" id="IPR003661">
    <property type="entry name" value="HisK_dim/P_dom"/>
</dbReference>
<dbReference type="Gene3D" id="3.30.565.10">
    <property type="entry name" value="Histidine kinase-like ATPase, C-terminal domain"/>
    <property type="match status" value="1"/>
</dbReference>
<dbReference type="Gene3D" id="6.10.340.10">
    <property type="match status" value="1"/>
</dbReference>
<dbReference type="SMART" id="SM00304">
    <property type="entry name" value="HAMP"/>
    <property type="match status" value="1"/>
</dbReference>
<dbReference type="InterPro" id="IPR004358">
    <property type="entry name" value="Sig_transdc_His_kin-like_C"/>
</dbReference>
<keyword evidence="9" id="KW-0067">ATP-binding</keyword>
<keyword evidence="8 15" id="KW-0418">Kinase</keyword>
<keyword evidence="4" id="KW-1003">Cell membrane</keyword>
<dbReference type="CDD" id="cd06225">
    <property type="entry name" value="HAMP"/>
    <property type="match status" value="1"/>
</dbReference>
<protein>
    <recommendedName>
        <fullName evidence="3">histidine kinase</fullName>
        <ecNumber evidence="3">2.7.13.3</ecNumber>
    </recommendedName>
</protein>
<feature type="transmembrane region" description="Helical" evidence="12">
    <location>
        <begin position="12"/>
        <end position="37"/>
    </location>
</feature>
<keyword evidence="10" id="KW-0902">Two-component regulatory system</keyword>
<evidence type="ECO:0000259" key="13">
    <source>
        <dbReference type="PROSITE" id="PS50109"/>
    </source>
</evidence>
<dbReference type="InterPro" id="IPR003594">
    <property type="entry name" value="HATPase_dom"/>
</dbReference>
<dbReference type="InterPro" id="IPR036097">
    <property type="entry name" value="HisK_dim/P_sf"/>
</dbReference>
<dbReference type="Proteomes" id="UP000034166">
    <property type="component" value="Unassembled WGS sequence"/>
</dbReference>
<comment type="catalytic activity">
    <reaction evidence="1">
        <text>ATP + protein L-histidine = ADP + protein N-phospho-L-histidine.</text>
        <dbReference type="EC" id="2.7.13.3"/>
    </reaction>
</comment>
<dbReference type="SUPFAM" id="SSF55874">
    <property type="entry name" value="ATPase domain of HSP90 chaperone/DNA topoisomerase II/histidine kinase"/>
    <property type="match status" value="1"/>
</dbReference>
<evidence type="ECO:0000259" key="14">
    <source>
        <dbReference type="PROSITE" id="PS50885"/>
    </source>
</evidence>
<evidence type="ECO:0000256" key="9">
    <source>
        <dbReference type="ARBA" id="ARBA00022840"/>
    </source>
</evidence>
<evidence type="ECO:0000256" key="12">
    <source>
        <dbReference type="SAM" id="Phobius"/>
    </source>
</evidence>
<dbReference type="PANTHER" id="PTHR43711:SF26">
    <property type="entry name" value="SENSOR HISTIDINE KINASE RCSC"/>
    <property type="match status" value="1"/>
</dbReference>
<feature type="domain" description="Histidine kinase" evidence="13">
    <location>
        <begin position="242"/>
        <end position="457"/>
    </location>
</feature>
<dbReference type="InterPro" id="IPR036890">
    <property type="entry name" value="HATPase_C_sf"/>
</dbReference>
<feature type="transmembrane region" description="Helical" evidence="12">
    <location>
        <begin position="161"/>
        <end position="181"/>
    </location>
</feature>
<keyword evidence="5" id="KW-0597">Phosphoprotein</keyword>
<keyword evidence="11 12" id="KW-0472">Membrane</keyword>
<dbReference type="Pfam" id="PF02518">
    <property type="entry name" value="HATPase_c"/>
    <property type="match status" value="1"/>
</dbReference>
<accession>A0A0M2SUS9</accession>
<dbReference type="PROSITE" id="PS50885">
    <property type="entry name" value="HAMP"/>
    <property type="match status" value="1"/>
</dbReference>
<keyword evidence="12" id="KW-0812">Transmembrane</keyword>
<evidence type="ECO:0000313" key="15">
    <source>
        <dbReference type="EMBL" id="KKK37913.1"/>
    </source>
</evidence>
<dbReference type="SMART" id="SM00388">
    <property type="entry name" value="HisKA"/>
    <property type="match status" value="1"/>
</dbReference>
<dbReference type="RefSeq" id="WP_046524035.1">
    <property type="nucleotide sequence ID" value="NZ_LAYY01000011.1"/>
</dbReference>
<dbReference type="GO" id="GO:0000155">
    <property type="term" value="F:phosphorelay sensor kinase activity"/>
    <property type="evidence" value="ECO:0007669"/>
    <property type="project" value="InterPro"/>
</dbReference>
<evidence type="ECO:0000256" key="1">
    <source>
        <dbReference type="ARBA" id="ARBA00000085"/>
    </source>
</evidence>
<dbReference type="GO" id="GO:0005886">
    <property type="term" value="C:plasma membrane"/>
    <property type="evidence" value="ECO:0007669"/>
    <property type="project" value="UniProtKB-SubCell"/>
</dbReference>
<dbReference type="InterPro" id="IPR005467">
    <property type="entry name" value="His_kinase_dom"/>
</dbReference>
<keyword evidence="7" id="KW-0547">Nucleotide-binding</keyword>
<dbReference type="EC" id="2.7.13.3" evidence="3"/>
<evidence type="ECO:0000313" key="16">
    <source>
        <dbReference type="Proteomes" id="UP000034166"/>
    </source>
</evidence>
<name>A0A0M2SUS9_9BACI</name>
<dbReference type="SUPFAM" id="SSF158472">
    <property type="entry name" value="HAMP domain-like"/>
    <property type="match status" value="1"/>
</dbReference>
<evidence type="ECO:0000256" key="4">
    <source>
        <dbReference type="ARBA" id="ARBA00022475"/>
    </source>
</evidence>
<dbReference type="Pfam" id="PF00672">
    <property type="entry name" value="HAMP"/>
    <property type="match status" value="1"/>
</dbReference>
<dbReference type="InterPro" id="IPR003660">
    <property type="entry name" value="HAMP_dom"/>
</dbReference>
<evidence type="ECO:0000256" key="3">
    <source>
        <dbReference type="ARBA" id="ARBA00012438"/>
    </source>
</evidence>
<gene>
    <name evidence="15" type="ORF">WQ57_12125</name>
</gene>
<dbReference type="InterPro" id="IPR050736">
    <property type="entry name" value="Sensor_HK_Regulatory"/>
</dbReference>
<dbReference type="FunFam" id="1.10.287.130:FF:000001">
    <property type="entry name" value="Two-component sensor histidine kinase"/>
    <property type="match status" value="1"/>
</dbReference>
<keyword evidence="6" id="KW-0808">Transferase</keyword>
<evidence type="ECO:0000256" key="10">
    <source>
        <dbReference type="ARBA" id="ARBA00023012"/>
    </source>
</evidence>
<dbReference type="PRINTS" id="PR00344">
    <property type="entry name" value="BCTRLSENSOR"/>
</dbReference>
<dbReference type="PATRIC" id="fig|1408103.3.peg.2725"/>
<evidence type="ECO:0000256" key="2">
    <source>
        <dbReference type="ARBA" id="ARBA00004651"/>
    </source>
</evidence>
<dbReference type="EMBL" id="LAYY01000011">
    <property type="protein sequence ID" value="KKK37913.1"/>
    <property type="molecule type" value="Genomic_DNA"/>
</dbReference>
<proteinExistence type="predicted"/>
<dbReference type="Gene3D" id="1.10.287.130">
    <property type="match status" value="1"/>
</dbReference>
<evidence type="ECO:0000256" key="5">
    <source>
        <dbReference type="ARBA" id="ARBA00022553"/>
    </source>
</evidence>
<dbReference type="SUPFAM" id="SSF47384">
    <property type="entry name" value="Homodimeric domain of signal transducing histidine kinase"/>
    <property type="match status" value="1"/>
</dbReference>
<evidence type="ECO:0000256" key="8">
    <source>
        <dbReference type="ARBA" id="ARBA00022777"/>
    </source>
</evidence>
<evidence type="ECO:0000256" key="6">
    <source>
        <dbReference type="ARBA" id="ARBA00022679"/>
    </source>
</evidence>
<comment type="caution">
    <text evidence="15">The sequence shown here is derived from an EMBL/GenBank/DDBJ whole genome shotgun (WGS) entry which is preliminary data.</text>
</comment>
<reference evidence="15 16" key="1">
    <citation type="submission" date="2015-04" db="EMBL/GenBank/DDBJ databases">
        <title>Taxonomic description and genome sequence of Bacillus campisalis sp. nov., a novel member of the genus Bacillus isolated from solar saltern.</title>
        <authorList>
            <person name="Mathan Kumar R."/>
            <person name="Kaur G."/>
            <person name="Kumar A."/>
            <person name="Singh N.K."/>
            <person name="Kaur N."/>
            <person name="Kumar N."/>
            <person name="Mayilraj S."/>
        </authorList>
    </citation>
    <scope>NUCLEOTIDE SEQUENCE [LARGE SCALE GENOMIC DNA]</scope>
    <source>
        <strain evidence="15 16">SA2-6</strain>
    </source>
</reference>
<dbReference type="PANTHER" id="PTHR43711">
    <property type="entry name" value="TWO-COMPONENT HISTIDINE KINASE"/>
    <property type="match status" value="1"/>
</dbReference>
<dbReference type="AlphaFoldDB" id="A0A0M2SUS9"/>
<sequence>MKSKLKINSISIKLALLFSGLFIALLFILGFILYGAFTNLFIDYVKHDLLIRGKNHANVLARQFNQGTIEHVVKMESDVTTHVLITDIDQNILASSVPPSQDMKEALIPAGNKLFNGFIEVDWEKSDYIISVSAIGKNEGFVYMFYPSKILRDIVQVVDTIMLVSGIGIVLIAFGLIGVLSRTLTRPLITMKEATNKMALGKYKQKIPISGDDEVAQLGHSIQLLGEQLQEFEDSRNDFLASVSHELRTPLTYIKGYSDILNKDIVKTREEQQEYLQIINKEASRISLLVNDLLDMSKLQAGQFVLNKQQANVNLIIKKVFTTLKPAAAEKGIILSLDLAEDSPEIEIDVLRMEQAIFNLVENSIKYTNEGHITLRSHVNNEFLIIEVQDTGIGISPEDLPKIWSRFYRVDKSRTRSTGGSGLGLYVVKLIVEAHNGVVRANSTENSGSEFTIYLKI</sequence>